<reference evidence="2" key="1">
    <citation type="submission" date="2017-09" db="EMBL/GenBank/DDBJ databases">
        <title>Contemporary evolution of a Lepidopteran species, Heliothis virescens, in response to modern agricultural practices.</title>
        <authorList>
            <person name="Fritz M.L."/>
            <person name="Deyonke A.M."/>
            <person name="Papanicolaou A."/>
            <person name="Micinski S."/>
            <person name="Westbrook J."/>
            <person name="Gould F."/>
        </authorList>
    </citation>
    <scope>NUCLEOTIDE SEQUENCE [LARGE SCALE GENOMIC DNA]</scope>
    <source>
        <strain evidence="2">HvINT-</strain>
        <tissue evidence="2">Whole body</tissue>
    </source>
</reference>
<dbReference type="PANTHER" id="PTHR42899:SF1">
    <property type="entry name" value="SPERMATOGENESIS-ASSOCIATED PROTEIN 20"/>
    <property type="match status" value="1"/>
</dbReference>
<organism evidence="2">
    <name type="scientific">Heliothis virescens</name>
    <name type="common">Tobacco budworm moth</name>
    <dbReference type="NCBI Taxonomy" id="7102"/>
    <lineage>
        <taxon>Eukaryota</taxon>
        <taxon>Metazoa</taxon>
        <taxon>Ecdysozoa</taxon>
        <taxon>Arthropoda</taxon>
        <taxon>Hexapoda</taxon>
        <taxon>Insecta</taxon>
        <taxon>Pterygota</taxon>
        <taxon>Neoptera</taxon>
        <taxon>Endopterygota</taxon>
        <taxon>Lepidoptera</taxon>
        <taxon>Glossata</taxon>
        <taxon>Ditrysia</taxon>
        <taxon>Noctuoidea</taxon>
        <taxon>Noctuidae</taxon>
        <taxon>Heliothinae</taxon>
        <taxon>Heliothis</taxon>
    </lineage>
</organism>
<dbReference type="AlphaFoldDB" id="A0A2A4IRR4"/>
<feature type="transmembrane region" description="Helical" evidence="1">
    <location>
        <begin position="130"/>
        <end position="150"/>
    </location>
</feature>
<keyword evidence="1" id="KW-0472">Membrane</keyword>
<keyword evidence="1" id="KW-0812">Transmembrane</keyword>
<proteinExistence type="predicted"/>
<evidence type="ECO:0000313" key="2">
    <source>
        <dbReference type="EMBL" id="PCG62465.1"/>
    </source>
</evidence>
<name>A0A2A4IRR4_HELVI</name>
<dbReference type="STRING" id="7102.A0A2A4IRR4"/>
<protein>
    <submittedName>
        <fullName evidence="2">Uncharacterized protein</fullName>
    </submittedName>
</protein>
<dbReference type="InterPro" id="IPR024705">
    <property type="entry name" value="Ssp411"/>
</dbReference>
<accession>A0A2A4IRR4</accession>
<sequence>MLVWYCGSKKALVVTCARSVIPGHGTRNVLSNKVTTDPYQDGAEPSGNSVSCHNLQRLAAYADKSAAPEGGERERELAVKLLKAFSKRLTDAPTSLPEMMSALMFFNDSPTQVLIAGGCSDPRTLELVRVTHVIILLALTSYLGLLRAFLLLSRIRSVGDVPTAYVCRRYACSLPVTDVKQLENLLDEPPAAPSTNNK</sequence>
<dbReference type="PANTHER" id="PTHR42899">
    <property type="entry name" value="SPERMATOGENESIS-ASSOCIATED PROTEIN 20"/>
    <property type="match status" value="1"/>
</dbReference>
<keyword evidence="1" id="KW-1133">Transmembrane helix</keyword>
<evidence type="ECO:0000256" key="1">
    <source>
        <dbReference type="SAM" id="Phobius"/>
    </source>
</evidence>
<dbReference type="EMBL" id="NWSH01008640">
    <property type="protein sequence ID" value="PCG62465.1"/>
    <property type="molecule type" value="Genomic_DNA"/>
</dbReference>
<gene>
    <name evidence="2" type="ORF">B5V51_14372</name>
</gene>
<comment type="caution">
    <text evidence="2">The sequence shown here is derived from an EMBL/GenBank/DDBJ whole genome shotgun (WGS) entry which is preliminary data.</text>
</comment>